<keyword evidence="7 10" id="KW-0472">Membrane</keyword>
<comment type="subcellular location">
    <subcellularLocation>
        <location evidence="1">Endoplasmic reticulum membrane</location>
        <topology evidence="1">Single-pass membrane protein</topology>
    </subcellularLocation>
</comment>
<dbReference type="eggNOG" id="KOG2526">
    <property type="taxonomic scope" value="Eukaryota"/>
</dbReference>
<evidence type="ECO:0000256" key="11">
    <source>
        <dbReference type="SAM" id="SignalP"/>
    </source>
</evidence>
<sequence>MGFLKFIFSFYTFIHLSNCSHDFLAHNFVQYHVGGNDYGLPHLAVDGKLRYLLPGNFGLTDSSDKFVSSMFSRGRNVYLLRLEDLLTKRFYWLFFKNVLRTNNVLLLTLPPKDSVLSGKNNKCDEAFATEFSNSNLEKCSDFKQIHQETLLKLEQFLYKSKPKCSLSITEYDPNLEKVFDLIKSSRKLLGDDVRVNAKDFESNLISNFLTLNLYGELNTVKNDSDSPDNEKRKKMLVTVNIDTFSVLQTYSSNSQNNSSLILTLELSRLLKDVKSELYDVIFLFYSGSVINYSGLRHFLHNYKKDDIEFAVNFQDLSGDKLYYYTLDDFFTDLEPYMKEFDPSLENVVKQENPVKKDETTEENQEKDLNPHNRFNNLGKVELNLPNEVDTFKSFTVTTTSEATPLYTRCYSLNFRLDYDLLTQRIVDFAQVFLNLLKSEDQLNLDKEEIKANVKKWDEVLSEPRNVLTTNLLLLDSVKEVVSHLESNLGKIQVQNFRTHIQEHKFYSSAPNNCTVFVGKHPAFDLLILVAVTVYILVIWSLVRGSPKVALNDITEMFQQLFNEKNFKFKTK</sequence>
<evidence type="ECO:0000256" key="5">
    <source>
        <dbReference type="ARBA" id="ARBA00022824"/>
    </source>
</evidence>
<dbReference type="InterPro" id="IPR016574">
    <property type="entry name" value="Nicalin"/>
</dbReference>
<evidence type="ECO:0000313" key="13">
    <source>
        <dbReference type="EMBL" id="SVP88660.1"/>
    </source>
</evidence>
<keyword evidence="8" id="KW-0325">Glycoprotein</keyword>
<accession>Q4UH56</accession>
<feature type="compositionally biased region" description="Basic and acidic residues" evidence="9">
    <location>
        <begin position="352"/>
        <end position="370"/>
    </location>
</feature>
<reference evidence="12 15" key="1">
    <citation type="journal article" date="2005" name="Science">
        <title>Genome of the host-cell transforming parasite Theileria annulata compared with T. parva.</title>
        <authorList>
            <person name="Pain A."/>
            <person name="Renauld H."/>
            <person name="Berriman M."/>
            <person name="Murphy L."/>
            <person name="Yeats C.A."/>
            <person name="Weir W."/>
            <person name="Kerhornou A."/>
            <person name="Aslett M."/>
            <person name="Bishop R."/>
            <person name="Bouchier C."/>
            <person name="Cochet M."/>
            <person name="Coulson R.M.R."/>
            <person name="Cronin A."/>
            <person name="de Villiers E.P."/>
            <person name="Fraser A."/>
            <person name="Fosker N."/>
            <person name="Gardner M."/>
            <person name="Goble A."/>
            <person name="Griffiths-Jones S."/>
            <person name="Harris D.E."/>
            <person name="Katzer F."/>
            <person name="Larke N."/>
            <person name="Lord A."/>
            <person name="Maser P."/>
            <person name="McKellar S."/>
            <person name="Mooney P."/>
            <person name="Morton F."/>
            <person name="Nene V."/>
            <person name="O'Neil S."/>
            <person name="Price C."/>
            <person name="Quail M.A."/>
            <person name="Rabbinowitsch E."/>
            <person name="Rawlings N.D."/>
            <person name="Rutter S."/>
            <person name="Saunders D."/>
            <person name="Seeger K."/>
            <person name="Shah T."/>
            <person name="Squares R."/>
            <person name="Squares S."/>
            <person name="Tivey A."/>
            <person name="Walker A.R."/>
            <person name="Woodward J."/>
            <person name="Dobbelaere D.A.E."/>
            <person name="Langsley G."/>
            <person name="Rajandream M.A."/>
            <person name="McKeever D."/>
            <person name="Shiels B."/>
            <person name="Tait A."/>
            <person name="Barrell B.G."/>
            <person name="Hall N."/>
        </authorList>
    </citation>
    <scope>NUCLEOTIDE SEQUENCE [LARGE SCALE GENOMIC DNA]</scope>
    <source>
        <strain evidence="15">Ankara</strain>
        <strain evidence="12">Ankara isolate clone C9</strain>
    </source>
</reference>
<dbReference type="OMA" id="QNFRTHI"/>
<evidence type="ECO:0000256" key="8">
    <source>
        <dbReference type="ARBA" id="ARBA00023180"/>
    </source>
</evidence>
<dbReference type="GO" id="GO:0005789">
    <property type="term" value="C:endoplasmic reticulum membrane"/>
    <property type="evidence" value="ECO:0007669"/>
    <property type="project" value="UniProtKB-SubCell"/>
</dbReference>
<dbReference type="Proteomes" id="UP000001950">
    <property type="component" value="Chromosome 1"/>
</dbReference>
<keyword evidence="6 10" id="KW-1133">Transmembrane helix</keyword>
<organism evidence="12 15">
    <name type="scientific">Theileria annulata</name>
    <dbReference type="NCBI Taxonomy" id="5874"/>
    <lineage>
        <taxon>Eukaryota</taxon>
        <taxon>Sar</taxon>
        <taxon>Alveolata</taxon>
        <taxon>Apicomplexa</taxon>
        <taxon>Aconoidasida</taxon>
        <taxon>Piroplasmida</taxon>
        <taxon>Theileriidae</taxon>
        <taxon>Theileria</taxon>
    </lineage>
</organism>
<evidence type="ECO:0000313" key="12">
    <source>
        <dbReference type="EMBL" id="CAI73583.1"/>
    </source>
</evidence>
<keyword evidence="5" id="KW-0256">Endoplasmic reticulum</keyword>
<protein>
    <recommendedName>
        <fullName evidence="16">Nicalin</fullName>
    </recommendedName>
</protein>
<dbReference type="STRING" id="5874.Q4UH56"/>
<evidence type="ECO:0000313" key="15">
    <source>
        <dbReference type="Proteomes" id="UP000001950"/>
    </source>
</evidence>
<keyword evidence="3 10" id="KW-0812">Transmembrane</keyword>
<dbReference type="GeneID" id="3864097"/>
<dbReference type="InParanoid" id="Q4UH56"/>
<evidence type="ECO:0000256" key="2">
    <source>
        <dbReference type="ARBA" id="ARBA00007717"/>
    </source>
</evidence>
<evidence type="ECO:0000313" key="14">
    <source>
        <dbReference type="EMBL" id="SVP89813.1"/>
    </source>
</evidence>
<dbReference type="PANTHER" id="PTHR31826">
    <property type="entry name" value="NICALIN"/>
    <property type="match status" value="1"/>
</dbReference>
<comment type="similarity">
    <text evidence="2">Belongs to the nicastrin family.</text>
</comment>
<evidence type="ECO:0008006" key="16">
    <source>
        <dbReference type="Google" id="ProtNLM"/>
    </source>
</evidence>
<proteinExistence type="inferred from homology"/>
<dbReference type="GO" id="GO:0009966">
    <property type="term" value="P:regulation of signal transduction"/>
    <property type="evidence" value="ECO:0007669"/>
    <property type="project" value="InterPro"/>
</dbReference>
<dbReference type="VEuPathDB" id="PiroplasmaDB:TA20505"/>
<name>Q4UH56_THEAN</name>
<feature type="transmembrane region" description="Helical" evidence="10">
    <location>
        <begin position="522"/>
        <end position="542"/>
    </location>
</feature>
<evidence type="ECO:0000256" key="3">
    <source>
        <dbReference type="ARBA" id="ARBA00022692"/>
    </source>
</evidence>
<evidence type="ECO:0000256" key="1">
    <source>
        <dbReference type="ARBA" id="ARBA00004389"/>
    </source>
</evidence>
<gene>
    <name evidence="12" type="ORF">TA20505</name>
    <name evidence="13" type="ORF">TAT_000051700</name>
    <name evidence="14" type="ORF">TAV_000051400</name>
</gene>
<feature type="chain" id="PRO_5036286073" description="Nicalin" evidence="11">
    <location>
        <begin position="20"/>
        <end position="571"/>
    </location>
</feature>
<keyword evidence="15" id="KW-1185">Reference proteome</keyword>
<feature type="region of interest" description="Disordered" evidence="9">
    <location>
        <begin position="349"/>
        <end position="372"/>
    </location>
</feature>
<evidence type="ECO:0000256" key="10">
    <source>
        <dbReference type="SAM" id="Phobius"/>
    </source>
</evidence>
<dbReference type="AlphaFoldDB" id="Q4UH56"/>
<feature type="signal peptide" evidence="11">
    <location>
        <begin position="1"/>
        <end position="19"/>
    </location>
</feature>
<dbReference type="EMBL" id="CR940347">
    <property type="protein sequence ID" value="CAI73583.1"/>
    <property type="molecule type" value="Genomic_DNA"/>
</dbReference>
<dbReference type="OrthoDB" id="5913609at2759"/>
<dbReference type="Gene3D" id="3.40.630.10">
    <property type="entry name" value="Zn peptidases"/>
    <property type="match status" value="1"/>
</dbReference>
<dbReference type="EMBL" id="UIVT01000001">
    <property type="protein sequence ID" value="SVP88660.1"/>
    <property type="molecule type" value="Genomic_DNA"/>
</dbReference>
<dbReference type="EMBL" id="UIVS01000001">
    <property type="protein sequence ID" value="SVP89813.1"/>
    <property type="molecule type" value="Genomic_DNA"/>
</dbReference>
<evidence type="ECO:0000256" key="6">
    <source>
        <dbReference type="ARBA" id="ARBA00022989"/>
    </source>
</evidence>
<evidence type="ECO:0000256" key="9">
    <source>
        <dbReference type="SAM" id="MobiDB-lite"/>
    </source>
</evidence>
<dbReference type="KEGG" id="tan:TA20505"/>
<keyword evidence="4 11" id="KW-0732">Signal</keyword>
<reference evidence="13" key="2">
    <citation type="submission" date="2018-07" db="EMBL/GenBank/DDBJ databases">
        <authorList>
            <person name="Quirk P.G."/>
            <person name="Krulwich T.A."/>
        </authorList>
    </citation>
    <scope>NUCLEOTIDE SEQUENCE</scope>
    <source>
        <strain evidence="13">Anand</strain>
    </source>
</reference>
<dbReference type="RefSeq" id="XP_954260.1">
    <property type="nucleotide sequence ID" value="XM_949167.1"/>
</dbReference>
<evidence type="ECO:0000256" key="7">
    <source>
        <dbReference type="ARBA" id="ARBA00023136"/>
    </source>
</evidence>
<evidence type="ECO:0000256" key="4">
    <source>
        <dbReference type="ARBA" id="ARBA00022729"/>
    </source>
</evidence>